<dbReference type="RefSeq" id="WP_092506421.1">
    <property type="nucleotide sequence ID" value="NZ_FOEH01000010.1"/>
</dbReference>
<evidence type="ECO:0000313" key="2">
    <source>
        <dbReference type="EMBL" id="SER03458.1"/>
    </source>
</evidence>
<keyword evidence="3" id="KW-1185">Reference proteome</keyword>
<evidence type="ECO:0000313" key="3">
    <source>
        <dbReference type="Proteomes" id="UP000198733"/>
    </source>
</evidence>
<keyword evidence="1" id="KW-0175">Coiled coil</keyword>
<organism evidence="2 3">
    <name type="scientific">Virgibacillus subterraneus</name>
    <dbReference type="NCBI Taxonomy" id="621109"/>
    <lineage>
        <taxon>Bacteria</taxon>
        <taxon>Bacillati</taxon>
        <taxon>Bacillota</taxon>
        <taxon>Bacilli</taxon>
        <taxon>Bacillales</taxon>
        <taxon>Bacillaceae</taxon>
        <taxon>Virgibacillus</taxon>
    </lineage>
</organism>
<gene>
    <name evidence="2" type="ORF">SAMN05216232_0073</name>
</gene>
<feature type="coiled-coil region" evidence="1">
    <location>
        <begin position="165"/>
        <end position="192"/>
    </location>
</feature>
<reference evidence="2 3" key="1">
    <citation type="submission" date="2016-10" db="EMBL/GenBank/DDBJ databases">
        <authorList>
            <person name="Varghese N."/>
            <person name="Submissions S."/>
        </authorList>
    </citation>
    <scope>NUCLEOTIDE SEQUENCE [LARGE SCALE GENOMIC DNA]</scope>
    <source>
        <strain evidence="2 3">CGMCC 1.7734</strain>
    </source>
</reference>
<dbReference type="PANTHER" id="PTHR30469">
    <property type="entry name" value="MULTIDRUG RESISTANCE PROTEIN MDTA"/>
    <property type="match status" value="1"/>
</dbReference>
<name>A0A1H9KWM1_9BACI</name>
<proteinExistence type="predicted"/>
<accession>A0A1H9KWM1</accession>
<dbReference type="EMBL" id="FOEH01000010">
    <property type="protein sequence ID" value="SER03458.1"/>
    <property type="molecule type" value="Genomic_DNA"/>
</dbReference>
<sequence length="407" mass="46287">MSRRKLIWTLVILFIAVNSLLVYLDDEEKVARLSYIEEWSETFEKDMFEKIETPGVLATVNKKRVYFDEDRGSFLEFLIDEGAQVDVGDGLFTYKVEDYYETRSFLESERSKLTGEVSAIEQAIDSISFYQIPETDLTAEYEDENSNLDITSKSVTANYMKEQYLAEKEKELDQKNAQLQNIQAQLSDLESTGDTITVESSYQGQVTKISKSLSNPVVTIRDMQLQAEGEFTEAERMEAEREMPVEVSIRENGALLKGNLNEINDSPKTVNVHGTSIYPFDVSFSEDAKTEQLLPGFHADLAITTNKSLGATAVLEENLFDQSLWKMTTRGTMHKQKVQTGIFMDDSVEVTKGANPGEWVAEEEPSQFREAATFITPLKLDNIKWKRLGKYDNVNWGKYFVVGLLSR</sequence>
<protein>
    <submittedName>
        <fullName evidence="2">HlyD family secretion protein</fullName>
    </submittedName>
</protein>
<dbReference type="PANTHER" id="PTHR30469:SF20">
    <property type="entry name" value="EFFLUX RND TRANSPORTER PERIPLASMIC ADAPTOR SUBUNIT"/>
    <property type="match status" value="1"/>
</dbReference>
<dbReference type="Proteomes" id="UP000198733">
    <property type="component" value="Unassembled WGS sequence"/>
</dbReference>
<evidence type="ECO:0000256" key="1">
    <source>
        <dbReference type="SAM" id="Coils"/>
    </source>
</evidence>
<comment type="caution">
    <text evidence="2">The sequence shown here is derived from an EMBL/GenBank/DDBJ whole genome shotgun (WGS) entry which is preliminary data.</text>
</comment>
<dbReference type="Gene3D" id="2.40.420.20">
    <property type="match status" value="1"/>
</dbReference>